<dbReference type="AlphaFoldDB" id="A0A834SZW2"/>
<protein>
    <submittedName>
        <fullName evidence="3">Uncharacterized protein</fullName>
    </submittedName>
</protein>
<evidence type="ECO:0000313" key="4">
    <source>
        <dbReference type="Proteomes" id="UP000634136"/>
    </source>
</evidence>
<proteinExistence type="predicted"/>
<name>A0A834SZW2_9FABA</name>
<evidence type="ECO:0000256" key="2">
    <source>
        <dbReference type="SAM" id="MobiDB-lite"/>
    </source>
</evidence>
<reference evidence="3" key="1">
    <citation type="submission" date="2020-09" db="EMBL/GenBank/DDBJ databases">
        <title>Genome-Enabled Discovery of Anthraquinone Biosynthesis in Senna tora.</title>
        <authorList>
            <person name="Kang S.-H."/>
            <person name="Pandey R.P."/>
            <person name="Lee C.-M."/>
            <person name="Sim J.-S."/>
            <person name="Jeong J.-T."/>
            <person name="Choi B.-S."/>
            <person name="Jung M."/>
            <person name="Ginzburg D."/>
            <person name="Zhao K."/>
            <person name="Won S.Y."/>
            <person name="Oh T.-J."/>
            <person name="Yu Y."/>
            <person name="Kim N.-H."/>
            <person name="Lee O.R."/>
            <person name="Lee T.-H."/>
            <person name="Bashyal P."/>
            <person name="Kim T.-S."/>
            <person name="Lee W.-H."/>
            <person name="Kawkins C."/>
            <person name="Kim C.-K."/>
            <person name="Kim J.S."/>
            <person name="Ahn B.O."/>
            <person name="Rhee S.Y."/>
            <person name="Sohng J.K."/>
        </authorList>
    </citation>
    <scope>NUCLEOTIDE SEQUENCE</scope>
    <source>
        <tissue evidence="3">Leaf</tissue>
    </source>
</reference>
<accession>A0A834SZW2</accession>
<dbReference type="Proteomes" id="UP000634136">
    <property type="component" value="Unassembled WGS sequence"/>
</dbReference>
<evidence type="ECO:0000313" key="3">
    <source>
        <dbReference type="EMBL" id="KAF7811980.1"/>
    </source>
</evidence>
<comment type="caution">
    <text evidence="3">The sequence shown here is derived from an EMBL/GenBank/DDBJ whole genome shotgun (WGS) entry which is preliminary data.</text>
</comment>
<feature type="coiled-coil region" evidence="1">
    <location>
        <begin position="124"/>
        <end position="179"/>
    </location>
</feature>
<sequence length="230" mass="26753">MTMVMASTSNQTIAFYSSTSNSLVQRRDIQCNASDKGKQIKKHRDQHLRNFGMTDSELFKDLCSKGLMCLKPGKIWTTPFPAWFQADLTYTGRISLQGTIIKKMEVKGTPRAKDTKKWDPKKDYQMLKEKNMELKEKNLDLREENLQMKEENLCLRREGQRLKDEMTRMERRELELRKENETYCLQLAEKQSHMRNLMAELKALGGHVTSRKLATNGKAQVEDEPDNSKA</sequence>
<feature type="region of interest" description="Disordered" evidence="2">
    <location>
        <begin position="209"/>
        <end position="230"/>
    </location>
</feature>
<dbReference type="EMBL" id="JAAIUW010000010">
    <property type="protein sequence ID" value="KAF7811980.1"/>
    <property type="molecule type" value="Genomic_DNA"/>
</dbReference>
<keyword evidence="4" id="KW-1185">Reference proteome</keyword>
<evidence type="ECO:0000256" key="1">
    <source>
        <dbReference type="SAM" id="Coils"/>
    </source>
</evidence>
<keyword evidence="1" id="KW-0175">Coiled coil</keyword>
<gene>
    <name evidence="3" type="ORF">G2W53_032956</name>
</gene>
<dbReference type="OrthoDB" id="1436520at2759"/>
<organism evidence="3 4">
    <name type="scientific">Senna tora</name>
    <dbReference type="NCBI Taxonomy" id="362788"/>
    <lineage>
        <taxon>Eukaryota</taxon>
        <taxon>Viridiplantae</taxon>
        <taxon>Streptophyta</taxon>
        <taxon>Embryophyta</taxon>
        <taxon>Tracheophyta</taxon>
        <taxon>Spermatophyta</taxon>
        <taxon>Magnoliopsida</taxon>
        <taxon>eudicotyledons</taxon>
        <taxon>Gunneridae</taxon>
        <taxon>Pentapetalae</taxon>
        <taxon>rosids</taxon>
        <taxon>fabids</taxon>
        <taxon>Fabales</taxon>
        <taxon>Fabaceae</taxon>
        <taxon>Caesalpinioideae</taxon>
        <taxon>Cassia clade</taxon>
        <taxon>Senna</taxon>
    </lineage>
</organism>